<protein>
    <recommendedName>
        <fullName evidence="12">Ionotropic glutamate receptor C-terminal domain-containing protein</fullName>
    </recommendedName>
</protein>
<feature type="transmembrane region" description="Helical" evidence="8">
    <location>
        <begin position="550"/>
        <end position="576"/>
    </location>
</feature>
<keyword evidence="2" id="KW-1003">Cell membrane</keyword>
<evidence type="ECO:0000256" key="1">
    <source>
        <dbReference type="ARBA" id="ARBA00004651"/>
    </source>
</evidence>
<keyword evidence="7" id="KW-0325">Glycoprotein</keyword>
<evidence type="ECO:0000256" key="3">
    <source>
        <dbReference type="ARBA" id="ARBA00022692"/>
    </source>
</evidence>
<comment type="subcellular location">
    <subcellularLocation>
        <location evidence="1">Cell membrane</location>
        <topology evidence="1">Multi-pass membrane protein</topology>
    </subcellularLocation>
</comment>
<dbReference type="EnsemblMetazoa" id="SCAU016928-RA">
    <property type="protein sequence ID" value="SCAU016928-PA"/>
    <property type="gene ID" value="SCAU016928"/>
</dbReference>
<evidence type="ECO:0000256" key="6">
    <source>
        <dbReference type="ARBA" id="ARBA00023170"/>
    </source>
</evidence>
<accession>A0A2Y9D4S6</accession>
<dbReference type="Proteomes" id="UP000095300">
    <property type="component" value="Unassembled WGS sequence"/>
</dbReference>
<evidence type="ECO:0000313" key="11">
    <source>
        <dbReference type="Proteomes" id="UP000095300"/>
    </source>
</evidence>
<dbReference type="SUPFAM" id="SSF53850">
    <property type="entry name" value="Periplasmic binding protein-like II"/>
    <property type="match status" value="1"/>
</dbReference>
<dbReference type="GO" id="GO:0005886">
    <property type="term" value="C:plasma membrane"/>
    <property type="evidence" value="ECO:0007669"/>
    <property type="project" value="UniProtKB-SubCell"/>
</dbReference>
<evidence type="ECO:0008006" key="12">
    <source>
        <dbReference type="Google" id="ProtNLM"/>
    </source>
</evidence>
<feature type="transmembrane region" description="Helical" evidence="8">
    <location>
        <begin position="307"/>
        <end position="326"/>
    </location>
</feature>
<keyword evidence="4 8" id="KW-1133">Transmembrane helix</keyword>
<reference evidence="10" key="1">
    <citation type="submission" date="2020-05" db="UniProtKB">
        <authorList>
            <consortium name="EnsemblMetazoa"/>
        </authorList>
    </citation>
    <scope>IDENTIFICATION</scope>
    <source>
        <strain evidence="10">USDA</strain>
    </source>
</reference>
<dbReference type="PANTHER" id="PTHR42643">
    <property type="entry name" value="IONOTROPIC RECEPTOR 20A-RELATED"/>
    <property type="match status" value="1"/>
</dbReference>
<dbReference type="AlphaFoldDB" id="A0A2Y9D4S6"/>
<proteinExistence type="predicted"/>
<feature type="transmembrane region" description="Helical" evidence="8">
    <location>
        <begin position="363"/>
        <end position="383"/>
    </location>
</feature>
<evidence type="ECO:0000256" key="8">
    <source>
        <dbReference type="SAM" id="Phobius"/>
    </source>
</evidence>
<evidence type="ECO:0000256" key="2">
    <source>
        <dbReference type="ARBA" id="ARBA00022475"/>
    </source>
</evidence>
<evidence type="ECO:0000256" key="5">
    <source>
        <dbReference type="ARBA" id="ARBA00023136"/>
    </source>
</evidence>
<evidence type="ECO:0000256" key="9">
    <source>
        <dbReference type="SAM" id="SignalP"/>
    </source>
</evidence>
<keyword evidence="5 8" id="KW-0472">Membrane</keyword>
<dbReference type="VEuPathDB" id="VectorBase:SCAU016928"/>
<feature type="chain" id="PRO_5016046766" description="Ionotropic glutamate receptor C-terminal domain-containing protein" evidence="9">
    <location>
        <begin position="29"/>
        <end position="593"/>
    </location>
</feature>
<organism evidence="10 11">
    <name type="scientific">Stomoxys calcitrans</name>
    <name type="common">Stable fly</name>
    <name type="synonym">Conops calcitrans</name>
    <dbReference type="NCBI Taxonomy" id="35570"/>
    <lineage>
        <taxon>Eukaryota</taxon>
        <taxon>Metazoa</taxon>
        <taxon>Ecdysozoa</taxon>
        <taxon>Arthropoda</taxon>
        <taxon>Hexapoda</taxon>
        <taxon>Insecta</taxon>
        <taxon>Pterygota</taxon>
        <taxon>Neoptera</taxon>
        <taxon>Endopterygota</taxon>
        <taxon>Diptera</taxon>
        <taxon>Brachycera</taxon>
        <taxon>Muscomorpha</taxon>
        <taxon>Muscoidea</taxon>
        <taxon>Muscidae</taxon>
        <taxon>Stomoxys</taxon>
    </lineage>
</organism>
<keyword evidence="11" id="KW-1185">Reference proteome</keyword>
<evidence type="ECO:0000313" key="10">
    <source>
        <dbReference type="EnsemblMetazoa" id="SCAU016928-PA"/>
    </source>
</evidence>
<keyword evidence="3 8" id="KW-0812">Transmembrane</keyword>
<feature type="signal peptide" evidence="9">
    <location>
        <begin position="1"/>
        <end position="28"/>
    </location>
</feature>
<keyword evidence="6" id="KW-0675">Receptor</keyword>
<evidence type="ECO:0000256" key="7">
    <source>
        <dbReference type="ARBA" id="ARBA00023180"/>
    </source>
</evidence>
<dbReference type="PANTHER" id="PTHR42643:SF41">
    <property type="entry name" value="IONOTROPIC RECEPTOR 20A-RELATED"/>
    <property type="match status" value="1"/>
</dbReference>
<keyword evidence="9" id="KW-0732">Signal</keyword>
<evidence type="ECO:0000256" key="4">
    <source>
        <dbReference type="ARBA" id="ARBA00022989"/>
    </source>
</evidence>
<dbReference type="InterPro" id="IPR052192">
    <property type="entry name" value="Insect_Ionotropic_Sensory_Rcpt"/>
</dbReference>
<sequence>MVTKILVCNQNMMQLLLYTLVLLPLLLAEGPEDILKAFQMIMDIRTILVFNPYETDDFWHQAYNLSSQAKLVITNQNASDLREFLGERVLSVVFVQNLDQLYLEEIFKPSLLNLHQRDVLFLTNDTLESADQWQWLFQWCFLQGFWNVLLKGIKQQPYLTMDCIPEMVVKFTSLEHYFHRRHHRVSNLRGIPIKVTIGNYPPRVYADFDETGELQLGGFYGNAVKIFAAQFNVTLDYVFMPNMSHYSVLSCVEFIEQQWADICADAVLFGMGIETTRPIYIVFSYLLVPFDKPLENYEYFRKPFDNLTWGIIGFTFICLSSLVIVVEYKEHRRLSLVDNLFRTFESFIGGSSDLGHISQNYRYALEFLLIFCGFMIGNIYLAYLSSILLTKIYRKEIRSIHDIIAHNMSILTSTYQQYILELTDASPLVRQQTIIVSEEMIDANLRQLNPEYVYFALDIEMDFYLYQQQYMTRPRMKKLSDFVITSDMGEVPMRSYWPFQDLFTDFMDNLFCSGISGYLFEESTLEGLRSGQITYFPTEGMSVVPLSLEYFILCGLILAGGYIMSLLCFIIENLVYRKISARNRNRKILFIKK</sequence>
<name>A0A2Y9D4S6_STOCA</name>